<dbReference type="FunFam" id="1.10.8.640:FF:000001">
    <property type="entry name" value="Cytochrome c-type biogenesis protein"/>
    <property type="match status" value="1"/>
</dbReference>
<dbReference type="Pfam" id="PF03918">
    <property type="entry name" value="CcmH"/>
    <property type="match status" value="1"/>
</dbReference>
<comment type="function">
    <text evidence="7">Possible subunit of a heme lyase.</text>
</comment>
<keyword evidence="7" id="KW-0472">Membrane</keyword>
<keyword evidence="4 7" id="KW-0732">Signal</keyword>
<protein>
    <recommendedName>
        <fullName evidence="7">Cytochrome c-type biogenesis protein</fullName>
    </recommendedName>
</protein>
<keyword evidence="5" id="KW-0201">Cytochrome c-type biogenesis</keyword>
<keyword evidence="2 7" id="KW-0349">Heme</keyword>
<evidence type="ECO:0000256" key="7">
    <source>
        <dbReference type="RuleBase" id="RU364112"/>
    </source>
</evidence>
<keyword evidence="7" id="KW-0812">Transmembrane</keyword>
<dbReference type="AlphaFoldDB" id="A0A928YU44"/>
<reference evidence="9" key="1">
    <citation type="submission" date="2018-07" db="EMBL/GenBank/DDBJ databases">
        <title>Genome assembly of strain Ka43.</title>
        <authorList>
            <person name="Kukolya J."/>
            <person name="Nagy I."/>
            <person name="Horvath B."/>
            <person name="Toth A."/>
        </authorList>
    </citation>
    <scope>NUCLEOTIDE SEQUENCE</scope>
    <source>
        <strain evidence="9">KB43</strain>
    </source>
</reference>
<accession>A0A928YU44</accession>
<evidence type="ECO:0000256" key="3">
    <source>
        <dbReference type="ARBA" id="ARBA00022723"/>
    </source>
</evidence>
<dbReference type="Gene3D" id="1.10.8.640">
    <property type="entry name" value="Cytochrome C biogenesis protein"/>
    <property type="match status" value="1"/>
</dbReference>
<feature type="transmembrane region" description="Helical" evidence="7">
    <location>
        <begin position="107"/>
        <end position="128"/>
    </location>
</feature>
<evidence type="ECO:0000313" key="10">
    <source>
        <dbReference type="Proteomes" id="UP000652567"/>
    </source>
</evidence>
<evidence type="ECO:0000256" key="1">
    <source>
        <dbReference type="ARBA" id="ARBA00010342"/>
    </source>
</evidence>
<keyword evidence="3 7" id="KW-0479">Metal-binding</keyword>
<dbReference type="PANTHER" id="PTHR47870:SF1">
    <property type="entry name" value="CYTOCHROME C-TYPE BIOGENESIS PROTEIN CCMH"/>
    <property type="match status" value="1"/>
</dbReference>
<dbReference type="EMBL" id="PRDL01000001">
    <property type="protein sequence ID" value="MBE8717552.1"/>
    <property type="molecule type" value="Genomic_DNA"/>
</dbReference>
<comment type="caution">
    <text evidence="9">The sequence shown here is derived from an EMBL/GenBank/DDBJ whole genome shotgun (WGS) entry which is preliminary data.</text>
</comment>
<dbReference type="Proteomes" id="UP000652567">
    <property type="component" value="Unassembled WGS sequence"/>
</dbReference>
<evidence type="ECO:0000256" key="2">
    <source>
        <dbReference type="ARBA" id="ARBA00022617"/>
    </source>
</evidence>
<comment type="similarity">
    <text evidence="1 7">Belongs to the CcmH/CycL/Ccl2/NrfF family.</text>
</comment>
<keyword evidence="7" id="KW-1133">Transmembrane helix</keyword>
<dbReference type="GO" id="GO:0046872">
    <property type="term" value="F:metal ion binding"/>
    <property type="evidence" value="ECO:0007669"/>
    <property type="project" value="UniProtKB-KW"/>
</dbReference>
<dbReference type="InterPro" id="IPR005616">
    <property type="entry name" value="CcmH/CycL/Ccl2/NrfF_N"/>
</dbReference>
<dbReference type="CDD" id="cd16378">
    <property type="entry name" value="CcmH_N"/>
    <property type="match status" value="1"/>
</dbReference>
<dbReference type="InterPro" id="IPR038297">
    <property type="entry name" value="CcmH/CycL/NrfF/Ccl2_sf"/>
</dbReference>
<name>A0A928YU44_9GAMM</name>
<proteinExistence type="inferred from homology"/>
<feature type="signal peptide" evidence="7">
    <location>
        <begin position="1"/>
        <end position="23"/>
    </location>
</feature>
<dbReference type="GO" id="GO:0005886">
    <property type="term" value="C:plasma membrane"/>
    <property type="evidence" value="ECO:0007669"/>
    <property type="project" value="TreeGrafter"/>
</dbReference>
<evidence type="ECO:0000313" key="9">
    <source>
        <dbReference type="EMBL" id="MBE8717552.1"/>
    </source>
</evidence>
<evidence type="ECO:0000256" key="4">
    <source>
        <dbReference type="ARBA" id="ARBA00022729"/>
    </source>
</evidence>
<evidence type="ECO:0000256" key="5">
    <source>
        <dbReference type="ARBA" id="ARBA00022748"/>
    </source>
</evidence>
<sequence>MSGVFFRAAILLFSGLLALTAQAAIDVYEFDNDVQRARYQNFIDELRCPKCQNQNLSGSDSPIATDLRRELHELITDGRSDKEIVDFMVERYGEYILYKPRLTASTFLLWFGPLFLVVAAIIILIVIVRQRRQVALVEGPAKPLSAKEQERLAVLLQQPEATSDTDTETKEPR</sequence>
<feature type="chain" id="PRO_5038159134" description="Cytochrome c-type biogenesis protein" evidence="7">
    <location>
        <begin position="24"/>
        <end position="173"/>
    </location>
</feature>
<keyword evidence="6 7" id="KW-0408">Iron</keyword>
<evidence type="ECO:0000259" key="8">
    <source>
        <dbReference type="Pfam" id="PF03918"/>
    </source>
</evidence>
<keyword evidence="10" id="KW-1185">Reference proteome</keyword>
<dbReference type="InterPro" id="IPR051263">
    <property type="entry name" value="C-type_cytochrome_biogenesis"/>
</dbReference>
<dbReference type="GO" id="GO:0017004">
    <property type="term" value="P:cytochrome complex assembly"/>
    <property type="evidence" value="ECO:0007669"/>
    <property type="project" value="UniProtKB-KW"/>
</dbReference>
<feature type="domain" description="CcmH/CycL/Ccl2/NrfF N-terminal" evidence="8">
    <location>
        <begin position="12"/>
        <end position="156"/>
    </location>
</feature>
<organism evidence="9 10">
    <name type="scientific">Cellvibrio polysaccharolyticus</name>
    <dbReference type="NCBI Taxonomy" id="2082724"/>
    <lineage>
        <taxon>Bacteria</taxon>
        <taxon>Pseudomonadati</taxon>
        <taxon>Pseudomonadota</taxon>
        <taxon>Gammaproteobacteria</taxon>
        <taxon>Cellvibrionales</taxon>
        <taxon>Cellvibrionaceae</taxon>
        <taxon>Cellvibrio</taxon>
    </lineage>
</organism>
<evidence type="ECO:0000256" key="6">
    <source>
        <dbReference type="ARBA" id="ARBA00023004"/>
    </source>
</evidence>
<dbReference type="RefSeq" id="WP_193909460.1">
    <property type="nucleotide sequence ID" value="NZ_PRDL01000001.1"/>
</dbReference>
<gene>
    <name evidence="9" type="ORF">C4F51_10150</name>
</gene>
<dbReference type="PANTHER" id="PTHR47870">
    <property type="entry name" value="CYTOCHROME C-TYPE BIOGENESIS PROTEIN CCMH"/>
    <property type="match status" value="1"/>
</dbReference>